<proteinExistence type="inferred from homology"/>
<dbReference type="Gene3D" id="1.10.443.10">
    <property type="entry name" value="Intergrase catalytic core"/>
    <property type="match status" value="1"/>
</dbReference>
<evidence type="ECO:0000259" key="5">
    <source>
        <dbReference type="PROSITE" id="PS51898"/>
    </source>
</evidence>
<keyword evidence="7" id="KW-1185">Reference proteome</keyword>
<dbReference type="InterPro" id="IPR011010">
    <property type="entry name" value="DNA_brk_join_enz"/>
</dbReference>
<dbReference type="SUPFAM" id="SSF56349">
    <property type="entry name" value="DNA breaking-rejoining enzymes"/>
    <property type="match status" value="1"/>
</dbReference>
<dbReference type="PANTHER" id="PTHR30629:SF2">
    <property type="entry name" value="PROPHAGE INTEGRASE INTS-RELATED"/>
    <property type="match status" value="1"/>
</dbReference>
<accession>A0A0D6EVV0</accession>
<comment type="similarity">
    <text evidence="1">Belongs to the 'phage' integrase family.</text>
</comment>
<keyword evidence="4" id="KW-0233">DNA recombination</keyword>
<evidence type="ECO:0000313" key="7">
    <source>
        <dbReference type="Proteomes" id="UP000064007"/>
    </source>
</evidence>
<dbReference type="OrthoDB" id="9775880at2"/>
<dbReference type="Gene3D" id="1.10.150.130">
    <property type="match status" value="1"/>
</dbReference>
<dbReference type="GO" id="GO:0006310">
    <property type="term" value="P:DNA recombination"/>
    <property type="evidence" value="ECO:0007669"/>
    <property type="project" value="UniProtKB-KW"/>
</dbReference>
<feature type="domain" description="Tyr recombinase" evidence="5">
    <location>
        <begin position="221"/>
        <end position="398"/>
    </location>
</feature>
<dbReference type="InterPro" id="IPR013762">
    <property type="entry name" value="Integrase-like_cat_sf"/>
</dbReference>
<evidence type="ECO:0000256" key="1">
    <source>
        <dbReference type="ARBA" id="ARBA00008857"/>
    </source>
</evidence>
<dbReference type="PANTHER" id="PTHR30629">
    <property type="entry name" value="PROPHAGE INTEGRASE"/>
    <property type="match status" value="1"/>
</dbReference>
<dbReference type="GO" id="GO:0015074">
    <property type="term" value="P:DNA integration"/>
    <property type="evidence" value="ECO:0007669"/>
    <property type="project" value="UniProtKB-KW"/>
</dbReference>
<dbReference type="Gene3D" id="3.30.160.390">
    <property type="entry name" value="Integrase, DNA-binding domain"/>
    <property type="match status" value="1"/>
</dbReference>
<evidence type="ECO:0000256" key="2">
    <source>
        <dbReference type="ARBA" id="ARBA00022908"/>
    </source>
</evidence>
<dbReference type="InterPro" id="IPR002104">
    <property type="entry name" value="Integrase_catalytic"/>
</dbReference>
<sequence length="410" mass="47468">MPSAIKDPKVKGLYQRKRENSPNVWAVIARQRGGKVVTHTIGSIEQFTVQDARRIAKQVLAELALGNRPIDDRRKQERLRQINSFTLQDAIDEYANTVDWKPKTKLDALSTFKRRFGDWLNKPLGSITKADVLRRFKDIKQDVVRKKKARDKFRDENGIKIKTYENEIGLGEAQRAFRYLSAVFNMFTEDDIDGNLMLPHGNPCSYLKRRRVRKVLKPRERYLNGLERSKLYNFFAIPEDPDYPIKTNKDDADLILLLIYTGLRLDEALSLKWADVDFENREFTAFNTKNGKDHTLPMTDATEDLFNRRFTLYGTKKHVFPSSINKHQHMTASRVFARVSNQVGFDFTAHDLRRTVATVASELNYDINSIGLVLNHARGTVTSRYIQGDPERLRKILTDIQDALFPQAYN</sequence>
<keyword evidence="3" id="KW-0238">DNA-binding</keyword>
<dbReference type="GO" id="GO:0003677">
    <property type="term" value="F:DNA binding"/>
    <property type="evidence" value="ECO:0007669"/>
    <property type="project" value="UniProtKB-KW"/>
</dbReference>
<dbReference type="Proteomes" id="UP000064007">
    <property type="component" value="Chromosome 1"/>
</dbReference>
<keyword evidence="2" id="KW-0229">DNA integration</keyword>
<dbReference type="HOGENOM" id="CLU_027562_17_7_4"/>
<reference evidence="7" key="1">
    <citation type="submission" date="2014-12" db="EMBL/GenBank/DDBJ databases">
        <authorList>
            <person name="Salcher M.M."/>
        </authorList>
    </citation>
    <scope>NUCLEOTIDE SEQUENCE [LARGE SCALE GENOMIC DNA]</scope>
    <source>
        <strain evidence="7">MMS-10A-171</strain>
    </source>
</reference>
<gene>
    <name evidence="6" type="ORF">BN1208_0491</name>
</gene>
<dbReference type="InterPro" id="IPR038488">
    <property type="entry name" value="Integrase_DNA-bd_sf"/>
</dbReference>
<dbReference type="STRING" id="1581557.BN1208_0491"/>
<dbReference type="InterPro" id="IPR050808">
    <property type="entry name" value="Phage_Integrase"/>
</dbReference>
<evidence type="ECO:0000313" key="6">
    <source>
        <dbReference type="EMBL" id="CEZ19383.1"/>
    </source>
</evidence>
<dbReference type="InterPro" id="IPR010998">
    <property type="entry name" value="Integrase_recombinase_N"/>
</dbReference>
<evidence type="ECO:0000256" key="3">
    <source>
        <dbReference type="ARBA" id="ARBA00023125"/>
    </source>
</evidence>
<name>A0A0D6EVV0_9PROT</name>
<dbReference type="RefSeq" id="WP_046487565.1">
    <property type="nucleotide sequence ID" value="NZ_LN827929.1"/>
</dbReference>
<evidence type="ECO:0000256" key="4">
    <source>
        <dbReference type="ARBA" id="ARBA00023172"/>
    </source>
</evidence>
<dbReference type="KEGG" id="mbat:BN1208_0491"/>
<protein>
    <submittedName>
        <fullName evidence="6">Putative Phage related integrase</fullName>
    </submittedName>
</protein>
<dbReference type="EMBL" id="LN827929">
    <property type="protein sequence ID" value="CEZ19383.1"/>
    <property type="molecule type" value="Genomic_DNA"/>
</dbReference>
<dbReference type="PROSITE" id="PS51898">
    <property type="entry name" value="TYR_RECOMBINASE"/>
    <property type="match status" value="1"/>
</dbReference>
<organism evidence="6 7">
    <name type="scientific">Candidatus Methylopumilus planktonicus</name>
    <dbReference type="NCBI Taxonomy" id="1581557"/>
    <lineage>
        <taxon>Bacteria</taxon>
        <taxon>Pseudomonadati</taxon>
        <taxon>Pseudomonadota</taxon>
        <taxon>Betaproteobacteria</taxon>
        <taxon>Nitrosomonadales</taxon>
        <taxon>Methylophilaceae</taxon>
        <taxon>Candidatus Methylopumilus</taxon>
    </lineage>
</organism>
<dbReference type="AlphaFoldDB" id="A0A0D6EVV0"/>
<dbReference type="Pfam" id="PF00589">
    <property type="entry name" value="Phage_integrase"/>
    <property type="match status" value="1"/>
</dbReference>